<dbReference type="InterPro" id="IPR002347">
    <property type="entry name" value="SDR_fam"/>
</dbReference>
<dbReference type="FunFam" id="3.40.50.720:FF:000084">
    <property type="entry name" value="Short-chain dehydrogenase reductase"/>
    <property type="match status" value="1"/>
</dbReference>
<dbReference type="PROSITE" id="PS00061">
    <property type="entry name" value="ADH_SHORT"/>
    <property type="match status" value="1"/>
</dbReference>
<evidence type="ECO:0000313" key="4">
    <source>
        <dbReference type="EMBL" id="CUH37945.1"/>
    </source>
</evidence>
<dbReference type="InterPro" id="IPR020904">
    <property type="entry name" value="Sc_DH/Rdtase_CS"/>
</dbReference>
<evidence type="ECO:0000256" key="1">
    <source>
        <dbReference type="ARBA" id="ARBA00006484"/>
    </source>
</evidence>
<proteinExistence type="inferred from homology"/>
<dbReference type="GO" id="GO:0016614">
    <property type="term" value="F:oxidoreductase activity, acting on CH-OH group of donors"/>
    <property type="evidence" value="ECO:0007669"/>
    <property type="project" value="UniProtKB-ARBA"/>
</dbReference>
<dbReference type="PANTHER" id="PTHR48107">
    <property type="entry name" value="NADPH-DEPENDENT ALDEHYDE REDUCTASE-LIKE PROTEIN, CHLOROPLASTIC-RELATED"/>
    <property type="match status" value="1"/>
</dbReference>
<dbReference type="Gene3D" id="3.40.50.720">
    <property type="entry name" value="NAD(P)-binding Rossmann-like Domain"/>
    <property type="match status" value="1"/>
</dbReference>
<organism evidence="4 5">
    <name type="scientific">Jannaschia seosinensis</name>
    <dbReference type="NCBI Taxonomy" id="313367"/>
    <lineage>
        <taxon>Bacteria</taxon>
        <taxon>Pseudomonadati</taxon>
        <taxon>Pseudomonadota</taxon>
        <taxon>Alphaproteobacteria</taxon>
        <taxon>Rhodobacterales</taxon>
        <taxon>Roseobacteraceae</taxon>
        <taxon>Jannaschia</taxon>
    </lineage>
</organism>
<evidence type="ECO:0000256" key="2">
    <source>
        <dbReference type="ARBA" id="ARBA00023002"/>
    </source>
</evidence>
<gene>
    <name evidence="4" type="primary">ydaD_2</name>
    <name evidence="4" type="ORF">JSE7799_01342</name>
</gene>
<feature type="compositionally biased region" description="Basic and acidic residues" evidence="3">
    <location>
        <begin position="37"/>
        <end position="51"/>
    </location>
</feature>
<dbReference type="EMBL" id="CYPR01000082">
    <property type="protein sequence ID" value="CUH37945.1"/>
    <property type="molecule type" value="Genomic_DNA"/>
</dbReference>
<dbReference type="PRINTS" id="PR00081">
    <property type="entry name" value="GDHRDH"/>
</dbReference>
<keyword evidence="2 4" id="KW-0560">Oxidoreductase</keyword>
<dbReference type="PANTHER" id="PTHR48107:SF16">
    <property type="entry name" value="NADPH-DEPENDENT ALDEHYDE REDUCTASE 1, CHLOROPLASTIC"/>
    <property type="match status" value="1"/>
</dbReference>
<comment type="similarity">
    <text evidence="1">Belongs to the short-chain dehydrogenases/reductases (SDR) family.</text>
</comment>
<dbReference type="RefSeq" id="WP_245624822.1">
    <property type="nucleotide sequence ID" value="NZ_CYPR01000082.1"/>
</dbReference>
<dbReference type="Proteomes" id="UP000049455">
    <property type="component" value="Unassembled WGS sequence"/>
</dbReference>
<dbReference type="SUPFAM" id="SSF51735">
    <property type="entry name" value="NAD(P)-binding Rossmann-fold domains"/>
    <property type="match status" value="1"/>
</dbReference>
<keyword evidence="5" id="KW-1185">Reference proteome</keyword>
<dbReference type="STRING" id="313367.JSE7799_01342"/>
<evidence type="ECO:0000256" key="3">
    <source>
        <dbReference type="SAM" id="MobiDB-lite"/>
    </source>
</evidence>
<name>A0A0M7BBI6_9RHOB</name>
<dbReference type="AlphaFoldDB" id="A0A0M7BBI6"/>
<protein>
    <submittedName>
        <fullName evidence="4">General stress protein 39</fullName>
        <ecNumber evidence="4">1.-.-.-</ecNumber>
    </submittedName>
</protein>
<evidence type="ECO:0000313" key="5">
    <source>
        <dbReference type="Proteomes" id="UP000049455"/>
    </source>
</evidence>
<dbReference type="InterPro" id="IPR036291">
    <property type="entry name" value="NAD(P)-bd_dom_sf"/>
</dbReference>
<accession>A0A0M7BBI6</accession>
<dbReference type="EC" id="1.-.-.-" evidence="4"/>
<dbReference type="PRINTS" id="PR00080">
    <property type="entry name" value="SDRFAMILY"/>
</dbReference>
<dbReference type="Pfam" id="PF13561">
    <property type="entry name" value="adh_short_C2"/>
    <property type="match status" value="1"/>
</dbReference>
<feature type="region of interest" description="Disordered" evidence="3">
    <location>
        <begin position="1"/>
        <end position="55"/>
    </location>
</feature>
<sequence length="305" mass="33328">MTDETKRHHGLNMHRNPMIARNDMEGGPPEQSQEWPGQDRKLHPQADHGEESYEGGGKLVGLKALITGGDSGIGRATAIAFAREGADVAIGYFDEHADADETLSWIEKAGQKGLKISADVREEGECRRMVREAVEGLGGLNILVNNAAFHIESTKFEDIPAERLMNTFQTNFYGYFWTAQEAAKHLGEGDVVINTTSVVAMMPYYHLIDYAATKAAILNFTSSLADSFAERGIRANAVAPGPVWTPLIAATRDEEFVGKFGANTYWKRPAQPAELAPAFVFLASTDSRFMTGEVLTLSGFPTTSR</sequence>
<reference evidence="4 5" key="1">
    <citation type="submission" date="2015-09" db="EMBL/GenBank/DDBJ databases">
        <authorList>
            <person name="Jackson K.R."/>
            <person name="Lunt B.L."/>
            <person name="Fisher J.N.B."/>
            <person name="Gardner A.V."/>
            <person name="Bailey M.E."/>
            <person name="Deus L.M."/>
            <person name="Earl A.S."/>
            <person name="Gibby P.D."/>
            <person name="Hartmann K.A."/>
            <person name="Liu J.E."/>
            <person name="Manci A.M."/>
            <person name="Nielsen D.A."/>
            <person name="Solomon M.B."/>
            <person name="Breakwell D.P."/>
            <person name="Burnett S.H."/>
            <person name="Grose J.H."/>
        </authorList>
    </citation>
    <scope>NUCLEOTIDE SEQUENCE [LARGE SCALE GENOMIC DNA]</scope>
    <source>
        <strain evidence="4 5">CECT 7799</strain>
    </source>
</reference>